<comment type="caution">
    <text evidence="2">The sequence shown here is derived from an EMBL/GenBank/DDBJ whole genome shotgun (WGS) entry which is preliminary data.</text>
</comment>
<feature type="transmembrane region" description="Helical" evidence="1">
    <location>
        <begin position="15"/>
        <end position="32"/>
    </location>
</feature>
<keyword evidence="3" id="KW-1185">Reference proteome</keyword>
<evidence type="ECO:0000313" key="3">
    <source>
        <dbReference type="Proteomes" id="UP000593574"/>
    </source>
</evidence>
<dbReference type="AlphaFoldDB" id="A0A7J9ACT8"/>
<keyword evidence="1" id="KW-1133">Transmembrane helix</keyword>
<organism evidence="2 3">
    <name type="scientific">Gossypium laxum</name>
    <dbReference type="NCBI Taxonomy" id="34288"/>
    <lineage>
        <taxon>Eukaryota</taxon>
        <taxon>Viridiplantae</taxon>
        <taxon>Streptophyta</taxon>
        <taxon>Embryophyta</taxon>
        <taxon>Tracheophyta</taxon>
        <taxon>Spermatophyta</taxon>
        <taxon>Magnoliopsida</taxon>
        <taxon>eudicotyledons</taxon>
        <taxon>Gunneridae</taxon>
        <taxon>Pentapetalae</taxon>
        <taxon>rosids</taxon>
        <taxon>malvids</taxon>
        <taxon>Malvales</taxon>
        <taxon>Malvaceae</taxon>
        <taxon>Malvoideae</taxon>
        <taxon>Gossypium</taxon>
    </lineage>
</organism>
<sequence>MSITGMTYPDTKKRVNIFALSIYGLVIFLKALRHIDEVVLDLFDRLDKKVNPVPVILAENFRSL</sequence>
<dbReference type="PANTHER" id="PTHR48200:SF1">
    <property type="entry name" value="AMINOTRANSFERASE-LIKE PLANT MOBILE DOMAIN-CONTAINING PROTEIN"/>
    <property type="match status" value="1"/>
</dbReference>
<dbReference type="EMBL" id="JABEZV010000009">
    <property type="protein sequence ID" value="MBA0721334.1"/>
    <property type="molecule type" value="Genomic_DNA"/>
</dbReference>
<dbReference type="Proteomes" id="UP000593574">
    <property type="component" value="Unassembled WGS sequence"/>
</dbReference>
<proteinExistence type="predicted"/>
<gene>
    <name evidence="2" type="ORF">Golax_008891</name>
</gene>
<keyword evidence="1" id="KW-0472">Membrane</keyword>
<protein>
    <submittedName>
        <fullName evidence="2">Uncharacterized protein</fullName>
    </submittedName>
</protein>
<feature type="non-terminal residue" evidence="2">
    <location>
        <position position="1"/>
    </location>
</feature>
<evidence type="ECO:0000256" key="1">
    <source>
        <dbReference type="SAM" id="Phobius"/>
    </source>
</evidence>
<name>A0A7J9ACT8_9ROSI</name>
<reference evidence="2 3" key="1">
    <citation type="journal article" date="2019" name="Genome Biol. Evol.">
        <title>Insights into the evolution of the New World diploid cottons (Gossypium, subgenus Houzingenia) based on genome sequencing.</title>
        <authorList>
            <person name="Grover C.E."/>
            <person name="Arick M.A. 2nd"/>
            <person name="Thrash A."/>
            <person name="Conover J.L."/>
            <person name="Sanders W.S."/>
            <person name="Peterson D.G."/>
            <person name="Frelichowski J.E."/>
            <person name="Scheffler J.A."/>
            <person name="Scheffler B.E."/>
            <person name="Wendel J.F."/>
        </authorList>
    </citation>
    <scope>NUCLEOTIDE SEQUENCE [LARGE SCALE GENOMIC DNA]</scope>
    <source>
        <strain evidence="2">4</strain>
        <tissue evidence="2">Leaf</tissue>
    </source>
</reference>
<evidence type="ECO:0000313" key="2">
    <source>
        <dbReference type="EMBL" id="MBA0721334.1"/>
    </source>
</evidence>
<dbReference type="PANTHER" id="PTHR48200">
    <property type="entry name" value="PROTEIN, PUTATIVE-RELATED"/>
    <property type="match status" value="1"/>
</dbReference>
<keyword evidence="1" id="KW-0812">Transmembrane</keyword>
<accession>A0A7J9ACT8</accession>